<reference evidence="2 3" key="1">
    <citation type="submission" date="2023-11" db="EMBL/GenBank/DDBJ databases">
        <title>An acidophilic fungus is an integral part of prey digestion in a carnivorous sundew plant.</title>
        <authorList>
            <person name="Tsai I.J."/>
        </authorList>
    </citation>
    <scope>NUCLEOTIDE SEQUENCE [LARGE SCALE GENOMIC DNA]</scope>
    <source>
        <strain evidence="2">169a</strain>
    </source>
</reference>
<accession>A0AAQ3M2L3</accession>
<dbReference type="InterPro" id="IPR056632">
    <property type="entry name" value="DUF7730"/>
</dbReference>
<protein>
    <recommendedName>
        <fullName evidence="1">DUF7730 domain-containing protein</fullName>
    </recommendedName>
</protein>
<dbReference type="PANTHER" id="PTHR42085:SF7">
    <property type="entry name" value="F-BOX DOMAIN-CONTAINING PROTEIN"/>
    <property type="match status" value="1"/>
</dbReference>
<dbReference type="AlphaFoldDB" id="A0AAQ3M2L3"/>
<keyword evidence="3" id="KW-1185">Reference proteome</keyword>
<evidence type="ECO:0000259" key="1">
    <source>
        <dbReference type="Pfam" id="PF24864"/>
    </source>
</evidence>
<dbReference type="InterPro" id="IPR038883">
    <property type="entry name" value="AN11006-like"/>
</dbReference>
<proteinExistence type="predicted"/>
<dbReference type="Proteomes" id="UP001303373">
    <property type="component" value="Chromosome 1"/>
</dbReference>
<dbReference type="Pfam" id="PF24864">
    <property type="entry name" value="DUF7730"/>
    <property type="match status" value="1"/>
</dbReference>
<evidence type="ECO:0000313" key="2">
    <source>
        <dbReference type="EMBL" id="WPG97271.1"/>
    </source>
</evidence>
<dbReference type="EMBL" id="CP138580">
    <property type="protein sequence ID" value="WPG97271.1"/>
    <property type="molecule type" value="Genomic_DNA"/>
</dbReference>
<sequence length="388" mass="43595">MSHPPFVFTTRLAANSLRSIPMIFMDTGHFNCRDYVIAPLETPAAPSTVATESNLRPTLWTGGRHESFAELEHRSRSPASMKPKFPLLKLPLELRQTIFSYLLPHTEELSETTNPLTSHIRAFSAVQKRMGKEMPASPNPSNPKTVFKINVTNVVWKRGCTALMAVCRQLHDECADSIYGDNVFTFLVTYEAITFRYRFSVPSGLARTTWKNLTELPLKYRTLIKRVVVHIDHVDSYTGMVKFNMSGSGLTHGMRQQAQRLVTALRPSLAPNQLDSIQHSLAKISIRVTNGNFVNAIRDRSAAGRNNRGSASGCLPAEELDEMLYPFGQFWGVREVSVKGDVTEQFARDLEERMSSPNPETSDARWVLVETEDDKAARVMLCVYGNDI</sequence>
<organism evidence="2 3">
    <name type="scientific">Acrodontium crateriforme</name>
    <dbReference type="NCBI Taxonomy" id="150365"/>
    <lineage>
        <taxon>Eukaryota</taxon>
        <taxon>Fungi</taxon>
        <taxon>Dikarya</taxon>
        <taxon>Ascomycota</taxon>
        <taxon>Pezizomycotina</taxon>
        <taxon>Dothideomycetes</taxon>
        <taxon>Dothideomycetidae</taxon>
        <taxon>Mycosphaerellales</taxon>
        <taxon>Teratosphaeriaceae</taxon>
        <taxon>Acrodontium</taxon>
    </lineage>
</organism>
<name>A0AAQ3M2L3_9PEZI</name>
<evidence type="ECO:0000313" key="3">
    <source>
        <dbReference type="Proteomes" id="UP001303373"/>
    </source>
</evidence>
<gene>
    <name evidence="2" type="ORF">R9X50_00004500</name>
</gene>
<feature type="domain" description="DUF7730" evidence="1">
    <location>
        <begin position="86"/>
        <end position="220"/>
    </location>
</feature>
<dbReference type="PANTHER" id="PTHR42085">
    <property type="entry name" value="F-BOX DOMAIN-CONTAINING PROTEIN"/>
    <property type="match status" value="1"/>
</dbReference>